<dbReference type="EMBL" id="QNRR01000001">
    <property type="protein sequence ID" value="RBP47906.1"/>
    <property type="molecule type" value="Genomic_DNA"/>
</dbReference>
<gene>
    <name evidence="5" type="ORF">DES53_101706</name>
</gene>
<dbReference type="Gene3D" id="1.25.40.10">
    <property type="entry name" value="Tetratricopeptide repeat domain"/>
    <property type="match status" value="2"/>
</dbReference>
<evidence type="ECO:0000256" key="2">
    <source>
        <dbReference type="ARBA" id="ARBA00022803"/>
    </source>
</evidence>
<dbReference type="AlphaFoldDB" id="A0A366HUF3"/>
<organism evidence="5 6">
    <name type="scientific">Roseimicrobium gellanilyticum</name>
    <dbReference type="NCBI Taxonomy" id="748857"/>
    <lineage>
        <taxon>Bacteria</taxon>
        <taxon>Pseudomonadati</taxon>
        <taxon>Verrucomicrobiota</taxon>
        <taxon>Verrucomicrobiia</taxon>
        <taxon>Verrucomicrobiales</taxon>
        <taxon>Verrucomicrobiaceae</taxon>
        <taxon>Roseimicrobium</taxon>
    </lineage>
</organism>
<feature type="repeat" description="TPR" evidence="3">
    <location>
        <begin position="321"/>
        <end position="354"/>
    </location>
</feature>
<proteinExistence type="predicted"/>
<dbReference type="RefSeq" id="WP_170156819.1">
    <property type="nucleotide sequence ID" value="NZ_QNRR01000001.1"/>
</dbReference>
<feature type="domain" description="Peptidase MA-like" evidence="4">
    <location>
        <begin position="491"/>
        <end position="622"/>
    </location>
</feature>
<dbReference type="Pfam" id="PF14559">
    <property type="entry name" value="TPR_19"/>
    <property type="match status" value="2"/>
</dbReference>
<dbReference type="Pfam" id="PF13485">
    <property type="entry name" value="Peptidase_MA_2"/>
    <property type="match status" value="1"/>
</dbReference>
<protein>
    <submittedName>
        <fullName evidence="5">Tetratricopeptide repeat protein</fullName>
    </submittedName>
</protein>
<name>A0A366HUF3_9BACT</name>
<comment type="caution">
    <text evidence="5">The sequence shown here is derived from an EMBL/GenBank/DDBJ whole genome shotgun (WGS) entry which is preliminary data.</text>
</comment>
<dbReference type="InterPro" id="IPR039568">
    <property type="entry name" value="Peptidase_MA-like_dom"/>
</dbReference>
<keyword evidence="1" id="KW-0677">Repeat</keyword>
<accession>A0A366HUF3</accession>
<dbReference type="InterPro" id="IPR011990">
    <property type="entry name" value="TPR-like_helical_dom_sf"/>
</dbReference>
<keyword evidence="2 3" id="KW-0802">TPR repeat</keyword>
<dbReference type="InterPro" id="IPR019734">
    <property type="entry name" value="TPR_rpt"/>
</dbReference>
<evidence type="ECO:0000259" key="4">
    <source>
        <dbReference type="Pfam" id="PF13485"/>
    </source>
</evidence>
<evidence type="ECO:0000256" key="1">
    <source>
        <dbReference type="ARBA" id="ARBA00022737"/>
    </source>
</evidence>
<reference evidence="5 6" key="1">
    <citation type="submission" date="2018-06" db="EMBL/GenBank/DDBJ databases">
        <title>Genomic Encyclopedia of Type Strains, Phase IV (KMG-IV): sequencing the most valuable type-strain genomes for metagenomic binning, comparative biology and taxonomic classification.</title>
        <authorList>
            <person name="Goeker M."/>
        </authorList>
    </citation>
    <scope>NUCLEOTIDE SEQUENCE [LARGE SCALE GENOMIC DNA]</scope>
    <source>
        <strain evidence="5 6">DSM 25532</strain>
    </source>
</reference>
<evidence type="ECO:0000313" key="5">
    <source>
        <dbReference type="EMBL" id="RBP47906.1"/>
    </source>
</evidence>
<keyword evidence="6" id="KW-1185">Reference proteome</keyword>
<sequence length="874" mass="98024">MAGAFWSTQAHLAGLSLAACASLVLIRPVSAQELDVARVFDERNIEPMRELYQQGEYERVAEIAKVFIERGQPSPEWWIFRLKACHDLGRVDELVQAANEAAQRHAKELPVLITCHEVLTAWGKKEEAAKILQQINTVAKGKPTSQRTARDMVALGRAALAAGADPQKVIQQFLDPAKKKEAKLKDTYLALGELALAKSDYARAANEFRDGLKHHDADPDLRYGLARAFQSSDRKKSMELVEQILQGNALHPGAHLLKAEHHINAEEYDEARLALEPAIEVNSNHPEGWGLRAVLSILQDNKPKDAEEARKQGLKLWAQNPAVDIIIGRSLSRGYRFKEAEEHLREALKLDPQSLSAKVHLCQALFRLGKEDEAWKVAKEVRDADGYNVQAYNIGLLEAEMKGFKVRETPDFVLKLPAKDDAVYGDRALELLTEAKQVLCAKYGLTLDHPVLVEFFPSQQDFAIRTFGNLGGQGILGACFGSVVTMNSPQGVASNRSNWEGTLWHEFCHVVTLTVTHNRMPRWLSEGISVYEESKRDPSWGMRMNASYRRMTLDEETLTPMSKMSRAFLSPKSSEHVMFAYYESSQAVDWLLKTYGEKKFQAVLKDLADGRRINEALARHCGKVEKLDEDFAKHMRKLAEAFAPKGDWEKPEREEVDPRNEAAIAEYLREHPNNLWALELRTRRLVAGEQWTEGLELAKRLIELAPDNAGENSGYHFAAQCFRGMKQTEGEAAMLREWAKRDGGAHEAFLRLVELDAAAKNWKGVSENVPKLLSIQPFLKQPYELMAQASETLGNKDAAVWALQKLIFLGPDHPVEVNFSLARLLREKDDAAAKRHLLDALAEAPRFRDGHKLLLELQSAKPAGKPPAVTPSVP</sequence>
<evidence type="ECO:0000256" key="3">
    <source>
        <dbReference type="PROSITE-ProRule" id="PRU00339"/>
    </source>
</evidence>
<dbReference type="InterPro" id="IPR051685">
    <property type="entry name" value="Ycf3/AcsC/BcsC/TPR_MFPF"/>
</dbReference>
<dbReference type="PANTHER" id="PTHR44943:SF4">
    <property type="entry name" value="TPR REPEAT-CONTAINING PROTEIN MJ0798"/>
    <property type="match status" value="1"/>
</dbReference>
<dbReference type="SUPFAM" id="SSF48452">
    <property type="entry name" value="TPR-like"/>
    <property type="match status" value="3"/>
</dbReference>
<dbReference type="PROSITE" id="PS50005">
    <property type="entry name" value="TPR"/>
    <property type="match status" value="1"/>
</dbReference>
<evidence type="ECO:0000313" key="6">
    <source>
        <dbReference type="Proteomes" id="UP000253426"/>
    </source>
</evidence>
<dbReference type="PANTHER" id="PTHR44943">
    <property type="entry name" value="CELLULOSE SYNTHASE OPERON PROTEIN C"/>
    <property type="match status" value="1"/>
</dbReference>
<dbReference type="Proteomes" id="UP000253426">
    <property type="component" value="Unassembled WGS sequence"/>
</dbReference>